<feature type="repeat" description="TPR" evidence="1">
    <location>
        <begin position="365"/>
        <end position="398"/>
    </location>
</feature>
<feature type="repeat" description="TPR" evidence="1">
    <location>
        <begin position="811"/>
        <end position="844"/>
    </location>
</feature>
<dbReference type="Proteomes" id="UP000177583">
    <property type="component" value="Unassembled WGS sequence"/>
</dbReference>
<dbReference type="SMART" id="SM00028">
    <property type="entry name" value="TPR"/>
    <property type="match status" value="10"/>
</dbReference>
<keyword evidence="1" id="KW-0802">TPR repeat</keyword>
<name>A0A1F6GYL7_9PROT</name>
<evidence type="ECO:0000313" key="3">
    <source>
        <dbReference type="Proteomes" id="UP000177583"/>
    </source>
</evidence>
<dbReference type="AlphaFoldDB" id="A0A1F6GYL7"/>
<evidence type="ECO:0000256" key="1">
    <source>
        <dbReference type="PROSITE-ProRule" id="PRU00339"/>
    </source>
</evidence>
<dbReference type="Pfam" id="PF13174">
    <property type="entry name" value="TPR_6"/>
    <property type="match status" value="4"/>
</dbReference>
<dbReference type="InterPro" id="IPR019734">
    <property type="entry name" value="TPR_rpt"/>
</dbReference>
<dbReference type="EMBL" id="MFNF01000018">
    <property type="protein sequence ID" value="OGH03247.1"/>
    <property type="molecule type" value="Genomic_DNA"/>
</dbReference>
<feature type="repeat" description="TPR" evidence="1">
    <location>
        <begin position="855"/>
        <end position="888"/>
    </location>
</feature>
<gene>
    <name evidence="2" type="ORF">A2557_00805</name>
</gene>
<feature type="repeat" description="TPR" evidence="1">
    <location>
        <begin position="477"/>
        <end position="510"/>
    </location>
</feature>
<reference evidence="2 3" key="1">
    <citation type="journal article" date="2016" name="Nat. Commun.">
        <title>Thousands of microbial genomes shed light on interconnected biogeochemical processes in an aquifer system.</title>
        <authorList>
            <person name="Anantharaman K."/>
            <person name="Brown C.T."/>
            <person name="Hug L.A."/>
            <person name="Sharon I."/>
            <person name="Castelle C.J."/>
            <person name="Probst A.J."/>
            <person name="Thomas B.C."/>
            <person name="Singh A."/>
            <person name="Wilkins M.J."/>
            <person name="Karaoz U."/>
            <person name="Brodie E.L."/>
            <person name="Williams K.H."/>
            <person name="Hubbard S.S."/>
            <person name="Banfield J.F."/>
        </authorList>
    </citation>
    <scope>NUCLEOTIDE SEQUENCE [LARGE SCALE GENOMIC DNA]</scope>
</reference>
<feature type="repeat" description="TPR" evidence="1">
    <location>
        <begin position="439"/>
        <end position="472"/>
    </location>
</feature>
<protein>
    <submittedName>
        <fullName evidence="2">Uncharacterized protein</fullName>
    </submittedName>
</protein>
<dbReference type="PANTHER" id="PTHR12558">
    <property type="entry name" value="CELL DIVISION CYCLE 16,23,27"/>
    <property type="match status" value="1"/>
</dbReference>
<dbReference type="PROSITE" id="PS50005">
    <property type="entry name" value="TPR"/>
    <property type="match status" value="5"/>
</dbReference>
<evidence type="ECO:0000313" key="2">
    <source>
        <dbReference type="EMBL" id="OGH03247.1"/>
    </source>
</evidence>
<organism evidence="2 3">
    <name type="scientific">Candidatus Lambdaproteobacteria bacterium RIFOXYD2_FULL_56_26</name>
    <dbReference type="NCBI Taxonomy" id="1817773"/>
    <lineage>
        <taxon>Bacteria</taxon>
        <taxon>Pseudomonadati</taxon>
        <taxon>Pseudomonadota</taxon>
        <taxon>Candidatus Lambdaproteobacteria</taxon>
    </lineage>
</organism>
<dbReference type="Pfam" id="PF13181">
    <property type="entry name" value="TPR_8"/>
    <property type="match status" value="2"/>
</dbReference>
<dbReference type="SUPFAM" id="SSF48452">
    <property type="entry name" value="TPR-like"/>
    <property type="match status" value="2"/>
</dbReference>
<dbReference type="PANTHER" id="PTHR12558:SF13">
    <property type="entry name" value="CELL DIVISION CYCLE PROTEIN 27 HOMOLOG"/>
    <property type="match status" value="1"/>
</dbReference>
<comment type="caution">
    <text evidence="2">The sequence shown here is derived from an EMBL/GenBank/DDBJ whole genome shotgun (WGS) entry which is preliminary data.</text>
</comment>
<accession>A0A1F6GYL7</accession>
<proteinExistence type="predicted"/>
<sequence length="960" mass="111586">MSRLVTYLFFFFVFALIPRWAWAQVNYLDRITPTQEGDYRTVLTFETFDPPDFELVENLKSKVFIIKFRNIKLGEIGDLLVFRNPLIAGVQLEKVDQDEYWAKVRTKYDDLTYKLLPQPKGSHLIKIQFDKPVKAKEAYEGAELVDMLRELAKDKETLILTFDKPAQYDIIRDNTTPGSKVKIRVIGARVTDGLIIPGAPTEMLAGIQVENRGKYLLMVINPKTYVLKIAKKTLTRPDRVILELTEDKEKKITEQPILSTQEQVEVDGRTGLDKAKEDFINKKLDEAEREFRLGKFQTAGLDFKNLYNFAPQTEVGVRAAFRSADSYYQLEATKGDKMDHEFVVQEYRAAVNAALVAEKGYEDIPRAYYNMGRVYMTKKLYSDAYTQFEIILQYYSDSAFSADSLFNQGLIHLGMFRYDKAIETLNKFIRENATAPQVPVAYYKIGEAEFQLKHYKDAKKNFDRAWSLNGAYMKQDAELMFHMGEAYFENQDYHTARAIYEQLIDLFPNETFSNLVAIRIGDFLRAEDKPEDAIRAYEKAIVKYSKELLLIGKMRIANLKAEMPEPKPFQEALEAYNFIITKHPLSDQVEEAMLRRGLTLALFHKYPEAVVKLEEFCAKFPENLYVKNRIIHDRILDTITDYVTDYYQRARYLDALGVFEQYERKYYLRPTESACFGKNDEFKIRVEPILERAPLFLIADSYYRLGLQEKGLQIMDLILKDPNDPLASLVMYSKGQILEAKGMADEAQKTYGDFIVKYPNHTYTPEVKKALGDAYYKVHKFDRVDRAIRIYNQTIRDYQESEDPLEREIIPACWFALGNVYQGIGQYDNAIKSYKTALSTYEHPLQDKDVATYILDTNFILGNLYYELNQMPEAMDMFDQAIKYFPSSAKTPWAQYQKGQIYIRYNQKDKALKIFEDLEKRAKDQPDALWGPLAIEARKAMINDLNFDQYLNRTPDANGK</sequence>
<dbReference type="InterPro" id="IPR011990">
    <property type="entry name" value="TPR-like_helical_dom_sf"/>
</dbReference>
<dbReference type="Gene3D" id="1.25.40.10">
    <property type="entry name" value="Tetratricopeptide repeat domain"/>
    <property type="match status" value="7"/>
</dbReference>